<keyword evidence="1" id="KW-1133">Transmembrane helix</keyword>
<keyword evidence="1" id="KW-0812">Transmembrane</keyword>
<name>A0A7M1RYJ2_9CAUD</name>
<dbReference type="Proteomes" id="UP000593686">
    <property type="component" value="Genome"/>
</dbReference>
<keyword evidence="1" id="KW-0472">Membrane</keyword>
<reference evidence="2 3" key="1">
    <citation type="submission" date="2020-07" db="EMBL/GenBank/DDBJ databases">
        <title>Taxonomic proposal: Crassvirales, a new order of highly abundant and diverse bacterial viruses.</title>
        <authorList>
            <person name="Shkoporov A.N."/>
            <person name="Stockdale S.R."/>
            <person name="Guerin E."/>
            <person name="Ross R.P."/>
            <person name="Hill C."/>
        </authorList>
    </citation>
    <scope>NUCLEOTIDE SEQUENCE [LARGE SCALE GENOMIC DNA]</scope>
</reference>
<dbReference type="GeneID" id="65129990"/>
<dbReference type="RefSeq" id="YP_010111586.1">
    <property type="nucleotide sequence ID" value="NC_055882.1"/>
</dbReference>
<accession>A0A7M1RYJ2</accession>
<sequence length="114" mass="13583">MLSACRTTTRIVEVPVEVIKKEYIYDTKIDSVYIRDSVDRWQKGDTLYITKWHTKFKYINKVDTIIKTDSIPKIVSVEKEVEVNHIYWYQKLLMWLGGITIVLLIIVITYRVKK</sequence>
<dbReference type="EMBL" id="MT774389">
    <property type="protein sequence ID" value="QOR59428.1"/>
    <property type="molecule type" value="Genomic_DNA"/>
</dbReference>
<proteinExistence type="predicted"/>
<protein>
    <submittedName>
        <fullName evidence="2">Uncharacterized protein</fullName>
    </submittedName>
</protein>
<feature type="transmembrane region" description="Helical" evidence="1">
    <location>
        <begin position="92"/>
        <end position="112"/>
    </location>
</feature>
<evidence type="ECO:0000313" key="2">
    <source>
        <dbReference type="EMBL" id="QOR59428.1"/>
    </source>
</evidence>
<evidence type="ECO:0000256" key="1">
    <source>
        <dbReference type="SAM" id="Phobius"/>
    </source>
</evidence>
<keyword evidence="3" id="KW-1185">Reference proteome</keyword>
<dbReference type="KEGG" id="vg:65129990"/>
<evidence type="ECO:0000313" key="3">
    <source>
        <dbReference type="Proteomes" id="UP000593686"/>
    </source>
</evidence>
<organism evidence="2 3">
    <name type="scientific">uncultured phage cr116_1</name>
    <dbReference type="NCBI Taxonomy" id="2772073"/>
    <lineage>
        <taxon>Viruses</taxon>
        <taxon>Duplodnaviria</taxon>
        <taxon>Heunggongvirae</taxon>
        <taxon>Uroviricota</taxon>
        <taxon>Caudoviricetes</taxon>
        <taxon>Crassvirales</taxon>
        <taxon>Steigviridae</taxon>
        <taxon>Asinivirinae</taxon>
        <taxon>Pamirivirus</taxon>
        <taxon>Pamirivirus faecium</taxon>
    </lineage>
</organism>